<dbReference type="Gene3D" id="3.30.910.20">
    <property type="entry name" value="Skp domain"/>
    <property type="match status" value="1"/>
</dbReference>
<dbReference type="SMART" id="SM00935">
    <property type="entry name" value="OmpH"/>
    <property type="match status" value="1"/>
</dbReference>
<dbReference type="SUPFAM" id="SSF111384">
    <property type="entry name" value="OmpH-like"/>
    <property type="match status" value="1"/>
</dbReference>
<protein>
    <submittedName>
        <fullName evidence="5">OmpH family outer membrane protein</fullName>
    </submittedName>
</protein>
<comment type="similarity">
    <text evidence="1">Belongs to the Skp family.</text>
</comment>
<organism evidence="5 6">
    <name type="scientific">Sphingomonas arvum</name>
    <dbReference type="NCBI Taxonomy" id="2992113"/>
    <lineage>
        <taxon>Bacteria</taxon>
        <taxon>Pseudomonadati</taxon>
        <taxon>Pseudomonadota</taxon>
        <taxon>Alphaproteobacteria</taxon>
        <taxon>Sphingomonadales</taxon>
        <taxon>Sphingomonadaceae</taxon>
        <taxon>Sphingomonas</taxon>
    </lineage>
</organism>
<dbReference type="InterPro" id="IPR005632">
    <property type="entry name" value="Chaperone_Skp"/>
</dbReference>
<evidence type="ECO:0000256" key="3">
    <source>
        <dbReference type="SAM" id="Coils"/>
    </source>
</evidence>
<dbReference type="Proteomes" id="UP001526246">
    <property type="component" value="Unassembled WGS sequence"/>
</dbReference>
<dbReference type="PANTHER" id="PTHR35089:SF1">
    <property type="entry name" value="CHAPERONE PROTEIN SKP"/>
    <property type="match status" value="1"/>
</dbReference>
<keyword evidence="6" id="KW-1185">Reference proteome</keyword>
<proteinExistence type="inferred from homology"/>
<dbReference type="EMBL" id="JAPDOB010000001">
    <property type="protein sequence ID" value="MCW3797474.1"/>
    <property type="molecule type" value="Genomic_DNA"/>
</dbReference>
<name>A0ABT3JEN5_9SPHN</name>
<reference evidence="5 6" key="1">
    <citation type="submission" date="2022-10" db="EMBL/GenBank/DDBJ databases">
        <title>Sphingomonas sp.</title>
        <authorList>
            <person name="Jin C."/>
        </authorList>
    </citation>
    <scope>NUCLEOTIDE SEQUENCE [LARGE SCALE GENOMIC DNA]</scope>
    <source>
        <strain evidence="5 6">BN140010</strain>
    </source>
</reference>
<gene>
    <name evidence="5" type="ORF">OMW55_06610</name>
</gene>
<evidence type="ECO:0000256" key="4">
    <source>
        <dbReference type="SAM" id="SignalP"/>
    </source>
</evidence>
<accession>A0ABT3JEN5</accession>
<evidence type="ECO:0000313" key="6">
    <source>
        <dbReference type="Proteomes" id="UP001526246"/>
    </source>
</evidence>
<evidence type="ECO:0000256" key="2">
    <source>
        <dbReference type="ARBA" id="ARBA00022729"/>
    </source>
</evidence>
<keyword evidence="2 4" id="KW-0732">Signal</keyword>
<feature type="signal peptide" evidence="4">
    <location>
        <begin position="1"/>
        <end position="22"/>
    </location>
</feature>
<feature type="coiled-coil region" evidence="3">
    <location>
        <begin position="49"/>
        <end position="117"/>
    </location>
</feature>
<dbReference type="RefSeq" id="WP_264881735.1">
    <property type="nucleotide sequence ID" value="NZ_JAPDOB010000001.1"/>
</dbReference>
<evidence type="ECO:0000313" key="5">
    <source>
        <dbReference type="EMBL" id="MCW3797474.1"/>
    </source>
</evidence>
<dbReference type="PANTHER" id="PTHR35089">
    <property type="entry name" value="CHAPERONE PROTEIN SKP"/>
    <property type="match status" value="1"/>
</dbReference>
<dbReference type="InterPro" id="IPR024930">
    <property type="entry name" value="Skp_dom_sf"/>
</dbReference>
<evidence type="ECO:0000256" key="1">
    <source>
        <dbReference type="ARBA" id="ARBA00009091"/>
    </source>
</evidence>
<comment type="caution">
    <text evidence="5">The sequence shown here is derived from an EMBL/GenBank/DDBJ whole genome shotgun (WGS) entry which is preliminary data.</text>
</comment>
<dbReference type="Pfam" id="PF03938">
    <property type="entry name" value="OmpH"/>
    <property type="match status" value="1"/>
</dbReference>
<keyword evidence="3" id="KW-0175">Coiled coil</keyword>
<sequence length="195" mass="20679">MKTKLLLAAVAASAFVPAAAQAQRIPAAVVAVVDTDRIGRECTACRAAASQLQSQETTLRNRAAALQQQLQTARTPIEQAAAALNGKQPDAALQKRITDYQNQERSAQQELATGQQRLASTQANVNQQIGSRLNTIVASLSASRGATVTLAKGDVMFAAQTVDITNDVLAQLNQQLPSVSVTPLPQTQQPRQQGR</sequence>
<feature type="chain" id="PRO_5047411798" evidence="4">
    <location>
        <begin position="23"/>
        <end position="195"/>
    </location>
</feature>